<name>A0A9W4KN51_9EURO</name>
<dbReference type="InterPro" id="IPR029510">
    <property type="entry name" value="Ald_DH_CS_GLU"/>
</dbReference>
<evidence type="ECO:0000256" key="6">
    <source>
        <dbReference type="RuleBase" id="RU003345"/>
    </source>
</evidence>
<keyword evidence="9" id="KW-1185">Reference proteome</keyword>
<accession>A0A9W4KN51</accession>
<dbReference type="Proteomes" id="UP001154252">
    <property type="component" value="Unassembled WGS sequence"/>
</dbReference>
<evidence type="ECO:0000256" key="5">
    <source>
        <dbReference type="PROSITE-ProRule" id="PRU10007"/>
    </source>
</evidence>
<sequence length="514" mass="56132">MVSSARLNFSVCLHKSKILLYSIRLPSFLKIQSYAIKTPLLVTNRLSQIFHNVINSELTSTAQTRHAINPANKQPNPPVPLSAENELNSAVNAAQRAFRLWAQFPIEQRRVALFAWADALDSEKDGFTNLLTQEQGKPLSQALVEVNTAVTWIKGLATLDLPEITLEDSKKCKIIQRFVPLGVACAIVPWNFPILLAVGKITSALITGNSIIVKPSPFTPYSALKLAELAIPFFPAGLFQALSGDETLGPLMTAHSGIQKISFTGSTATGKKVAASCAKFLKHYTLELGGNDPAIICEDVDIEDVVQKVGILSFLCSGQVCMMIKRIYVHESIYNTFRDKLVAFVETLVLGEGTKPDVFVGPVQNEMQFNKAKGLFASIQSEGLIPALGGTIEDSAGYFIDPTIIDNPPENSRVVTEEPFAPIVPLMKWSDENDVIFNANNGPMGLGSSVWSKDLERAHRIGRQMRSGSVWINSHFDVAPHVPFGGHKESGIGVELGLEGLKGFCNSQTLWFNK</sequence>
<dbReference type="InterPro" id="IPR016163">
    <property type="entry name" value="Ald_DH_C"/>
</dbReference>
<evidence type="ECO:0000256" key="2">
    <source>
        <dbReference type="ARBA" id="ARBA00023002"/>
    </source>
</evidence>
<evidence type="ECO:0000256" key="1">
    <source>
        <dbReference type="ARBA" id="ARBA00009986"/>
    </source>
</evidence>
<dbReference type="CDD" id="cd07106">
    <property type="entry name" value="ALDH_AldA-AAD23400"/>
    <property type="match status" value="1"/>
</dbReference>
<dbReference type="InterPro" id="IPR015590">
    <property type="entry name" value="Aldehyde_DH_dom"/>
</dbReference>
<feature type="active site" evidence="5">
    <location>
        <position position="287"/>
    </location>
</feature>
<dbReference type="OrthoDB" id="310895at2759"/>
<organism evidence="8 9">
    <name type="scientific">Penicillium egyptiacum</name>
    <dbReference type="NCBI Taxonomy" id="1303716"/>
    <lineage>
        <taxon>Eukaryota</taxon>
        <taxon>Fungi</taxon>
        <taxon>Dikarya</taxon>
        <taxon>Ascomycota</taxon>
        <taxon>Pezizomycotina</taxon>
        <taxon>Eurotiomycetes</taxon>
        <taxon>Eurotiomycetidae</taxon>
        <taxon>Eurotiales</taxon>
        <taxon>Aspergillaceae</taxon>
        <taxon>Penicillium</taxon>
    </lineage>
</organism>
<dbReference type="PROSITE" id="PS00687">
    <property type="entry name" value="ALDEHYDE_DEHYDR_GLU"/>
    <property type="match status" value="1"/>
</dbReference>
<comment type="caution">
    <text evidence="8">The sequence shown here is derived from an EMBL/GenBank/DDBJ whole genome shotgun (WGS) entry which is preliminary data.</text>
</comment>
<dbReference type="EMBL" id="CAJVRC010000892">
    <property type="protein sequence ID" value="CAG8907711.1"/>
    <property type="molecule type" value="Genomic_DNA"/>
</dbReference>
<dbReference type="GO" id="GO:0004029">
    <property type="term" value="F:aldehyde dehydrogenase (NAD+) activity"/>
    <property type="evidence" value="ECO:0007669"/>
    <property type="project" value="UniProtKB-EC"/>
</dbReference>
<dbReference type="PANTHER" id="PTHR11699">
    <property type="entry name" value="ALDEHYDE DEHYDROGENASE-RELATED"/>
    <property type="match status" value="1"/>
</dbReference>
<reference evidence="8" key="1">
    <citation type="submission" date="2021-07" db="EMBL/GenBank/DDBJ databases">
        <authorList>
            <person name="Branca A.L. A."/>
        </authorList>
    </citation>
    <scope>NUCLEOTIDE SEQUENCE</scope>
</reference>
<dbReference type="Pfam" id="PF00171">
    <property type="entry name" value="Aldedh"/>
    <property type="match status" value="1"/>
</dbReference>
<dbReference type="InterPro" id="IPR016162">
    <property type="entry name" value="Ald_DH_N"/>
</dbReference>
<evidence type="ECO:0000256" key="4">
    <source>
        <dbReference type="ARBA" id="ARBA00049194"/>
    </source>
</evidence>
<comment type="similarity">
    <text evidence="1 6">Belongs to the aldehyde dehydrogenase family.</text>
</comment>
<comment type="catalytic activity">
    <reaction evidence="4">
        <text>an aldehyde + NAD(+) + H2O = a carboxylate + NADH + 2 H(+)</text>
        <dbReference type="Rhea" id="RHEA:16185"/>
        <dbReference type="ChEBI" id="CHEBI:15377"/>
        <dbReference type="ChEBI" id="CHEBI:15378"/>
        <dbReference type="ChEBI" id="CHEBI:17478"/>
        <dbReference type="ChEBI" id="CHEBI:29067"/>
        <dbReference type="ChEBI" id="CHEBI:57540"/>
        <dbReference type="ChEBI" id="CHEBI:57945"/>
        <dbReference type="EC" id="1.2.1.3"/>
    </reaction>
</comment>
<keyword evidence="2 6" id="KW-0560">Oxidoreductase</keyword>
<gene>
    <name evidence="8" type="ORF">PEGY_LOCUS8884</name>
</gene>
<evidence type="ECO:0000313" key="9">
    <source>
        <dbReference type="Proteomes" id="UP001154252"/>
    </source>
</evidence>
<evidence type="ECO:0000259" key="7">
    <source>
        <dbReference type="Pfam" id="PF00171"/>
    </source>
</evidence>
<dbReference type="AlphaFoldDB" id="A0A9W4KN51"/>
<dbReference type="InterPro" id="IPR016161">
    <property type="entry name" value="Ald_DH/histidinol_DH"/>
</dbReference>
<evidence type="ECO:0000256" key="3">
    <source>
        <dbReference type="ARBA" id="ARBA00024226"/>
    </source>
</evidence>
<dbReference type="EC" id="1.2.1.3" evidence="3"/>
<dbReference type="InterPro" id="IPR044086">
    <property type="entry name" value="LUC3-like"/>
</dbReference>
<dbReference type="Gene3D" id="3.40.605.10">
    <property type="entry name" value="Aldehyde Dehydrogenase, Chain A, domain 1"/>
    <property type="match status" value="1"/>
</dbReference>
<dbReference type="FunFam" id="3.40.309.10:FF:000032">
    <property type="entry name" value="Probable aldehyde dehydrogenase"/>
    <property type="match status" value="1"/>
</dbReference>
<proteinExistence type="inferred from homology"/>
<dbReference type="Gene3D" id="3.40.309.10">
    <property type="entry name" value="Aldehyde Dehydrogenase, Chain A, domain 2"/>
    <property type="match status" value="1"/>
</dbReference>
<dbReference type="SUPFAM" id="SSF53720">
    <property type="entry name" value="ALDH-like"/>
    <property type="match status" value="1"/>
</dbReference>
<dbReference type="FunFam" id="3.40.605.10:FF:000007">
    <property type="entry name" value="NAD/NADP-dependent betaine aldehyde dehydrogenase"/>
    <property type="match status" value="1"/>
</dbReference>
<evidence type="ECO:0000313" key="8">
    <source>
        <dbReference type="EMBL" id="CAG8907711.1"/>
    </source>
</evidence>
<protein>
    <recommendedName>
        <fullName evidence="3">aldehyde dehydrogenase (NAD(+))</fullName>
        <ecNumber evidence="3">1.2.1.3</ecNumber>
    </recommendedName>
</protein>
<feature type="domain" description="Aldehyde dehydrogenase" evidence="7">
    <location>
        <begin position="62"/>
        <end position="509"/>
    </location>
</feature>